<reference evidence="2" key="1">
    <citation type="journal article" date="2020" name="Stud. Mycol.">
        <title>101 Dothideomycetes genomes: a test case for predicting lifestyles and emergence of pathogens.</title>
        <authorList>
            <person name="Haridas S."/>
            <person name="Albert R."/>
            <person name="Binder M."/>
            <person name="Bloem J."/>
            <person name="Labutti K."/>
            <person name="Salamov A."/>
            <person name="Andreopoulos B."/>
            <person name="Baker S."/>
            <person name="Barry K."/>
            <person name="Bills G."/>
            <person name="Bluhm B."/>
            <person name="Cannon C."/>
            <person name="Castanera R."/>
            <person name="Culley D."/>
            <person name="Daum C."/>
            <person name="Ezra D."/>
            <person name="Gonzalez J."/>
            <person name="Henrissat B."/>
            <person name="Kuo A."/>
            <person name="Liang C."/>
            <person name="Lipzen A."/>
            <person name="Lutzoni F."/>
            <person name="Magnuson J."/>
            <person name="Mondo S."/>
            <person name="Nolan M."/>
            <person name="Ohm R."/>
            <person name="Pangilinan J."/>
            <person name="Park H.-J."/>
            <person name="Ramirez L."/>
            <person name="Alfaro M."/>
            <person name="Sun H."/>
            <person name="Tritt A."/>
            <person name="Yoshinaga Y."/>
            <person name="Zwiers L.-H."/>
            <person name="Turgeon B."/>
            <person name="Goodwin S."/>
            <person name="Spatafora J."/>
            <person name="Crous P."/>
            <person name="Grigoriev I."/>
        </authorList>
    </citation>
    <scope>NUCLEOTIDE SEQUENCE</scope>
    <source>
        <strain evidence="2">CBS 121410</strain>
    </source>
</reference>
<comment type="caution">
    <text evidence="2">The sequence shown here is derived from an EMBL/GenBank/DDBJ whole genome shotgun (WGS) entry which is preliminary data.</text>
</comment>
<dbReference type="AlphaFoldDB" id="A0A9P4HXH2"/>
<keyword evidence="3" id="KW-1185">Reference proteome</keyword>
<organism evidence="2 3">
    <name type="scientific">Saccharata proteae CBS 121410</name>
    <dbReference type="NCBI Taxonomy" id="1314787"/>
    <lineage>
        <taxon>Eukaryota</taxon>
        <taxon>Fungi</taxon>
        <taxon>Dikarya</taxon>
        <taxon>Ascomycota</taxon>
        <taxon>Pezizomycotina</taxon>
        <taxon>Dothideomycetes</taxon>
        <taxon>Dothideomycetes incertae sedis</taxon>
        <taxon>Botryosphaeriales</taxon>
        <taxon>Saccharataceae</taxon>
        <taxon>Saccharata</taxon>
    </lineage>
</organism>
<evidence type="ECO:0000313" key="3">
    <source>
        <dbReference type="Proteomes" id="UP000799776"/>
    </source>
</evidence>
<evidence type="ECO:0000256" key="1">
    <source>
        <dbReference type="SAM" id="SignalP"/>
    </source>
</evidence>
<gene>
    <name evidence="2" type="ORF">K490DRAFT_56428</name>
</gene>
<sequence>MKTTFTLIFTLVAAVMAAPTEIVARGGKSSSSDSQNQYCQANQVVACCDSTIQSCNSVDFFSVVGNFFNSGCNGGSQNVQCCTQTTNQQGNFNPIAIDTCGPLFEL</sequence>
<keyword evidence="1" id="KW-0732">Signal</keyword>
<protein>
    <recommendedName>
        <fullName evidence="4">Hydrophobin</fullName>
    </recommendedName>
</protein>
<proteinExistence type="predicted"/>
<dbReference type="EMBL" id="ML978718">
    <property type="protein sequence ID" value="KAF2087844.1"/>
    <property type="molecule type" value="Genomic_DNA"/>
</dbReference>
<evidence type="ECO:0008006" key="4">
    <source>
        <dbReference type="Google" id="ProtNLM"/>
    </source>
</evidence>
<accession>A0A9P4HXH2</accession>
<feature type="signal peptide" evidence="1">
    <location>
        <begin position="1"/>
        <end position="17"/>
    </location>
</feature>
<name>A0A9P4HXH2_9PEZI</name>
<evidence type="ECO:0000313" key="2">
    <source>
        <dbReference type="EMBL" id="KAF2087844.1"/>
    </source>
</evidence>
<dbReference type="Proteomes" id="UP000799776">
    <property type="component" value="Unassembled WGS sequence"/>
</dbReference>
<feature type="chain" id="PRO_5040244941" description="Hydrophobin" evidence="1">
    <location>
        <begin position="18"/>
        <end position="106"/>
    </location>
</feature>